<protein>
    <submittedName>
        <fullName evidence="1">Uncharacterized protein</fullName>
    </submittedName>
</protein>
<organism evidence="1">
    <name type="scientific">viral metagenome</name>
    <dbReference type="NCBI Taxonomy" id="1070528"/>
    <lineage>
        <taxon>unclassified sequences</taxon>
        <taxon>metagenomes</taxon>
        <taxon>organismal metagenomes</taxon>
    </lineage>
</organism>
<name>A0A6M3IR94_9ZZZZ</name>
<proteinExistence type="predicted"/>
<dbReference type="EMBL" id="MT141396">
    <property type="protein sequence ID" value="QJA60110.1"/>
    <property type="molecule type" value="Genomic_DNA"/>
</dbReference>
<dbReference type="AlphaFoldDB" id="A0A6M3IR94"/>
<evidence type="ECO:0000313" key="1">
    <source>
        <dbReference type="EMBL" id="QJA60110.1"/>
    </source>
</evidence>
<sequence>MKQLSEIKTLIQDRIRNTTYSSDNPDQVLRAINSALDQINNGQTGEKENKLEVGYDFQKEYQDIYFDYELTGTVTTTGTTTLIDSAATFETDGVAVGDTIENTTDGSVCRVVSVDSETALTVTALKNGTDDTFTEDDAYVIKNINYRINPSWNLKFPIILRTAQDHDEYFSYVDPEYFERKKHISASSERMFTLEYINGTQVAIINYETVENLNLVFFSTNMVLSGSTRRSQFDGALDTDTLLMPERYLDVLVDLAVAECYGQMKGYTDEEYGSLLARGQRRLSGMIDSIGIRRVQPIKRLKIRETWSRSISRIDKI</sequence>
<gene>
    <name evidence="1" type="ORF">MM415B01183_0004</name>
</gene>
<reference evidence="1" key="1">
    <citation type="submission" date="2020-03" db="EMBL/GenBank/DDBJ databases">
        <title>The deep terrestrial virosphere.</title>
        <authorList>
            <person name="Holmfeldt K."/>
            <person name="Nilsson E."/>
            <person name="Simone D."/>
            <person name="Lopez-Fernandez M."/>
            <person name="Wu X."/>
            <person name="de Brujin I."/>
            <person name="Lundin D."/>
            <person name="Andersson A."/>
            <person name="Bertilsson S."/>
            <person name="Dopson M."/>
        </authorList>
    </citation>
    <scope>NUCLEOTIDE SEQUENCE</scope>
    <source>
        <strain evidence="1">MM415B01183</strain>
    </source>
</reference>
<accession>A0A6M3IR94</accession>